<comment type="similarity">
    <text evidence="5">Belongs to the creatininase superfamily.</text>
</comment>
<dbReference type="GO" id="GO:0009231">
    <property type="term" value="P:riboflavin biosynthetic process"/>
    <property type="evidence" value="ECO:0007669"/>
    <property type="project" value="TreeGrafter"/>
</dbReference>
<evidence type="ECO:0000256" key="4">
    <source>
        <dbReference type="ARBA" id="ARBA00022833"/>
    </source>
</evidence>
<protein>
    <submittedName>
        <fullName evidence="6">Creatininase family protein</fullName>
    </submittedName>
</protein>
<keyword evidence="3" id="KW-0378">Hydrolase</keyword>
<organism evidence="6 7">
    <name type="scientific">Phreatobacter stygius</name>
    <dbReference type="NCBI Taxonomy" id="1940610"/>
    <lineage>
        <taxon>Bacteria</taxon>
        <taxon>Pseudomonadati</taxon>
        <taxon>Pseudomonadota</taxon>
        <taxon>Alphaproteobacteria</taxon>
        <taxon>Hyphomicrobiales</taxon>
        <taxon>Phreatobacteraceae</taxon>
        <taxon>Phreatobacter</taxon>
    </lineage>
</organism>
<proteinExistence type="inferred from homology"/>
<dbReference type="Gene3D" id="3.40.50.10310">
    <property type="entry name" value="Creatininase"/>
    <property type="match status" value="1"/>
</dbReference>
<comment type="cofactor">
    <cofactor evidence="1">
        <name>Zn(2+)</name>
        <dbReference type="ChEBI" id="CHEBI:29105"/>
    </cofactor>
</comment>
<dbReference type="OrthoDB" id="9801445at2"/>
<evidence type="ECO:0000256" key="2">
    <source>
        <dbReference type="ARBA" id="ARBA00022723"/>
    </source>
</evidence>
<name>A0A4D7B8G7_9HYPH</name>
<evidence type="ECO:0000256" key="5">
    <source>
        <dbReference type="ARBA" id="ARBA00024029"/>
    </source>
</evidence>
<accession>A0A4D7B8G7</accession>
<dbReference type="Pfam" id="PF02633">
    <property type="entry name" value="Creatininase"/>
    <property type="match status" value="1"/>
</dbReference>
<reference evidence="6 7" key="1">
    <citation type="submission" date="2019-04" db="EMBL/GenBank/DDBJ databases">
        <title>Phreatobacter aquaticus sp. nov.</title>
        <authorList>
            <person name="Choi A."/>
        </authorList>
    </citation>
    <scope>NUCLEOTIDE SEQUENCE [LARGE SCALE GENOMIC DNA]</scope>
    <source>
        <strain evidence="6 7">KCTC 52518</strain>
    </source>
</reference>
<dbReference type="PANTHER" id="PTHR35005">
    <property type="entry name" value="3-DEHYDRO-SCYLLO-INOSOSE HYDROLASE"/>
    <property type="match status" value="1"/>
</dbReference>
<sequence length="268" mass="29055">MLPKQLWAEMTTEEFRMADTSRWIAVLPIAAVEQHGPHLPVLVDTAIAEGNVQAVRRILPEHLPVTFLPTMWAGKSNEHIQFPGTITLSAETQIRLLTEIGDSVARAGVKKLVIANSHGGNVAAMDIVTRDLRVRHGMLAVQVSWHRLGAPEGLFSAEETQHGIHAGEVETSQMLHFRPDLVQMDKARDFVSAAVAMEQAYRHLRAITPVGFGWMSEDLSTAGAIGNAAAANAENGRLATEFTAAAFVALLDDVDRFPVDKLGTGTTV</sequence>
<dbReference type="InterPro" id="IPR003785">
    <property type="entry name" value="Creatininase/forma_Hydrolase"/>
</dbReference>
<keyword evidence="2" id="KW-0479">Metal-binding</keyword>
<dbReference type="RefSeq" id="WP_136959771.1">
    <property type="nucleotide sequence ID" value="NZ_CP039690.1"/>
</dbReference>
<dbReference type="SUPFAM" id="SSF102215">
    <property type="entry name" value="Creatininase"/>
    <property type="match status" value="1"/>
</dbReference>
<evidence type="ECO:0000313" key="7">
    <source>
        <dbReference type="Proteomes" id="UP000298781"/>
    </source>
</evidence>
<evidence type="ECO:0000256" key="3">
    <source>
        <dbReference type="ARBA" id="ARBA00022801"/>
    </source>
</evidence>
<dbReference type="EMBL" id="CP039690">
    <property type="protein sequence ID" value="QCI64317.1"/>
    <property type="molecule type" value="Genomic_DNA"/>
</dbReference>
<dbReference type="KEGG" id="pstg:E8M01_08730"/>
<dbReference type="PANTHER" id="PTHR35005:SF1">
    <property type="entry name" value="2-AMINO-5-FORMYLAMINO-6-RIBOSYLAMINOPYRIMIDIN-4(3H)-ONE 5'-MONOPHOSPHATE DEFORMYLASE"/>
    <property type="match status" value="1"/>
</dbReference>
<dbReference type="AlphaFoldDB" id="A0A4D7B8G7"/>
<keyword evidence="7" id="KW-1185">Reference proteome</keyword>
<evidence type="ECO:0000256" key="1">
    <source>
        <dbReference type="ARBA" id="ARBA00001947"/>
    </source>
</evidence>
<dbReference type="GO" id="GO:0046872">
    <property type="term" value="F:metal ion binding"/>
    <property type="evidence" value="ECO:0007669"/>
    <property type="project" value="UniProtKB-KW"/>
</dbReference>
<gene>
    <name evidence="6" type="ORF">E8M01_08730</name>
</gene>
<dbReference type="Proteomes" id="UP000298781">
    <property type="component" value="Chromosome"/>
</dbReference>
<keyword evidence="4" id="KW-0862">Zinc</keyword>
<dbReference type="GO" id="GO:0016811">
    <property type="term" value="F:hydrolase activity, acting on carbon-nitrogen (but not peptide) bonds, in linear amides"/>
    <property type="evidence" value="ECO:0007669"/>
    <property type="project" value="TreeGrafter"/>
</dbReference>
<dbReference type="InterPro" id="IPR024087">
    <property type="entry name" value="Creatininase-like_sf"/>
</dbReference>
<evidence type="ECO:0000313" key="6">
    <source>
        <dbReference type="EMBL" id="QCI64317.1"/>
    </source>
</evidence>